<name>A0ABQ5PFH8_9PSED</name>
<gene>
    <name evidence="1" type="ORF">RS3R1_13380</name>
</gene>
<keyword evidence="2" id="KW-1185">Reference proteome</keyword>
<dbReference type="Proteomes" id="UP001145022">
    <property type="component" value="Unassembled WGS sequence"/>
</dbReference>
<dbReference type="EMBL" id="BSCQ01000028">
    <property type="protein sequence ID" value="GLH42251.1"/>
    <property type="molecule type" value="Genomic_DNA"/>
</dbReference>
<organism evidence="1 2">
    <name type="scientific">Pseudomonas atacamensis</name>
    <dbReference type="NCBI Taxonomy" id="2565368"/>
    <lineage>
        <taxon>Bacteria</taxon>
        <taxon>Pseudomonadati</taxon>
        <taxon>Pseudomonadota</taxon>
        <taxon>Gammaproteobacteria</taxon>
        <taxon>Pseudomonadales</taxon>
        <taxon>Pseudomonadaceae</taxon>
        <taxon>Pseudomonas</taxon>
    </lineage>
</organism>
<evidence type="ECO:0000313" key="2">
    <source>
        <dbReference type="Proteomes" id="UP001145022"/>
    </source>
</evidence>
<protein>
    <submittedName>
        <fullName evidence="1">Uncharacterized protein</fullName>
    </submittedName>
</protein>
<accession>A0ABQ5PFH8</accession>
<evidence type="ECO:0000313" key="1">
    <source>
        <dbReference type="EMBL" id="GLH42251.1"/>
    </source>
</evidence>
<proteinExistence type="predicted"/>
<comment type="caution">
    <text evidence="1">The sequence shown here is derived from an EMBL/GenBank/DDBJ whole genome shotgun (WGS) entry which is preliminary data.</text>
</comment>
<reference evidence="1" key="2">
    <citation type="submission" date="2022-11" db="EMBL/GenBank/DDBJ databases">
        <title>Draft genome sequencing of Pseudomonas atacamensis RS3R1.</title>
        <authorList>
            <person name="Furuya T."/>
            <person name="Kaneko H."/>
        </authorList>
    </citation>
    <scope>NUCLEOTIDE SEQUENCE</scope>
    <source>
        <strain evidence="1">RS3R-1</strain>
    </source>
</reference>
<sequence>MRVERGASSVTRQQLRGYAIDSQVLIAISFAQCGRARLANQYSFDIIRAIEFAAPKDFISLKTQARKTGKKRPGKKPGQKP</sequence>
<reference evidence="1" key="3">
    <citation type="journal article" date="2023" name="J. Biotechnol.">
        <title>Draft Genome Sequences of Endophytic Pseudomonas Strains, Isolated from the Interior of Brassicaceae Plants.</title>
        <authorList>
            <person name="Kaneko H."/>
            <person name="Furuya T."/>
        </authorList>
    </citation>
    <scope>NUCLEOTIDE SEQUENCE</scope>
    <source>
        <strain evidence="1">RS3R-1</strain>
    </source>
</reference>
<reference evidence="1" key="1">
    <citation type="journal article" date="2021" name="Sci. Rep.">
        <title>An efficient direct screening system for microorganisms that activate plant immune responses based on plant-microbe interactions using cultured plant cells.</title>
        <authorList>
            <person name="Kurokawa M."/>
            <person name="Nakano M."/>
            <person name="Kitahata N."/>
            <person name="Kuchitsu K."/>
            <person name="Furuya T."/>
        </authorList>
    </citation>
    <scope>NUCLEOTIDE SEQUENCE</scope>
    <source>
        <strain evidence="1">RS3R-1</strain>
    </source>
</reference>